<name>A0A2I0AX87_9ASPA</name>
<reference evidence="3 4" key="1">
    <citation type="journal article" date="2017" name="Nature">
        <title>The Apostasia genome and the evolution of orchids.</title>
        <authorList>
            <person name="Zhang G.Q."/>
            <person name="Liu K.W."/>
            <person name="Li Z."/>
            <person name="Lohaus R."/>
            <person name="Hsiao Y.Y."/>
            <person name="Niu S.C."/>
            <person name="Wang J.Y."/>
            <person name="Lin Y.C."/>
            <person name="Xu Q."/>
            <person name="Chen L.J."/>
            <person name="Yoshida K."/>
            <person name="Fujiwara S."/>
            <person name="Wang Z.W."/>
            <person name="Zhang Y.Q."/>
            <person name="Mitsuda N."/>
            <person name="Wang M."/>
            <person name="Liu G.H."/>
            <person name="Pecoraro L."/>
            <person name="Huang H.X."/>
            <person name="Xiao X.J."/>
            <person name="Lin M."/>
            <person name="Wu X.Y."/>
            <person name="Wu W.L."/>
            <person name="Chen Y.Y."/>
            <person name="Chang S.B."/>
            <person name="Sakamoto S."/>
            <person name="Ohme-Takagi M."/>
            <person name="Yagi M."/>
            <person name="Zeng S.J."/>
            <person name="Shen C.Y."/>
            <person name="Yeh C.M."/>
            <person name="Luo Y.B."/>
            <person name="Tsai W.C."/>
            <person name="Van de Peer Y."/>
            <person name="Liu Z.J."/>
        </authorList>
    </citation>
    <scope>NUCLEOTIDE SEQUENCE [LARGE SCALE GENOMIC DNA]</scope>
    <source>
        <strain evidence="4">cv. Shenzhen</strain>
        <tissue evidence="3">Stem</tissue>
    </source>
</reference>
<dbReference type="Proteomes" id="UP000236161">
    <property type="component" value="Unassembled WGS sequence"/>
</dbReference>
<feature type="coiled-coil region" evidence="1">
    <location>
        <begin position="188"/>
        <end position="245"/>
    </location>
</feature>
<dbReference type="EMBL" id="KZ451942">
    <property type="protein sequence ID" value="PKA60136.1"/>
    <property type="molecule type" value="Genomic_DNA"/>
</dbReference>
<dbReference type="PANTHER" id="PTHR31016:SF2">
    <property type="entry name" value="OS04G0228100 PROTEIN"/>
    <property type="match status" value="1"/>
</dbReference>
<evidence type="ECO:0000313" key="3">
    <source>
        <dbReference type="EMBL" id="PKA60136.1"/>
    </source>
</evidence>
<evidence type="ECO:0000256" key="2">
    <source>
        <dbReference type="SAM" id="MobiDB-lite"/>
    </source>
</evidence>
<dbReference type="STRING" id="1088818.A0A2I0AX87"/>
<keyword evidence="1" id="KW-0175">Coiled coil</keyword>
<dbReference type="OrthoDB" id="1924603at2759"/>
<keyword evidence="4" id="KW-1185">Reference proteome</keyword>
<dbReference type="AlphaFoldDB" id="A0A2I0AX87"/>
<proteinExistence type="predicted"/>
<feature type="compositionally biased region" description="Basic and acidic residues" evidence="2">
    <location>
        <begin position="134"/>
        <end position="161"/>
    </location>
</feature>
<feature type="region of interest" description="Disordered" evidence="2">
    <location>
        <begin position="91"/>
        <end position="161"/>
    </location>
</feature>
<feature type="region of interest" description="Disordered" evidence="2">
    <location>
        <begin position="285"/>
        <end position="304"/>
    </location>
</feature>
<sequence length="304" mass="34190">MESAVPLLSSPSSDYKLWSALHDRVDAILEDRKLDLPLRSFSPAWAAESEHQKHLREDSLLLIRGFDSVSSSLSQLTNNLSNIQQGLDILAQPSVPRARKRESKRKESENGQPMLKKHCRVADLQAGKDTNGFEIDKKVDSKGEDEGKNSPHDPAKSPNLKEAKSLAISVVTKAASLARELKVIRPELKFMQERCALLEEENRRHREGLGKGTLQEEDDLMRLQLEVLLSEKSRLANENANLIRENQCLHQLVEYHQLTSQDILFSSYEEILHWTQLDIPSSAVGEANESDEHDENILTDGGSS</sequence>
<gene>
    <name evidence="3" type="ORF">AXF42_Ash009820</name>
</gene>
<dbReference type="PANTHER" id="PTHR31016">
    <property type="entry name" value="OS04G0228100 PROTEIN"/>
    <property type="match status" value="1"/>
</dbReference>
<protein>
    <submittedName>
        <fullName evidence="3">Uncharacterized protein</fullName>
    </submittedName>
</protein>
<evidence type="ECO:0000313" key="4">
    <source>
        <dbReference type="Proteomes" id="UP000236161"/>
    </source>
</evidence>
<accession>A0A2I0AX87</accession>
<organism evidence="3 4">
    <name type="scientific">Apostasia shenzhenica</name>
    <dbReference type="NCBI Taxonomy" id="1088818"/>
    <lineage>
        <taxon>Eukaryota</taxon>
        <taxon>Viridiplantae</taxon>
        <taxon>Streptophyta</taxon>
        <taxon>Embryophyta</taxon>
        <taxon>Tracheophyta</taxon>
        <taxon>Spermatophyta</taxon>
        <taxon>Magnoliopsida</taxon>
        <taxon>Liliopsida</taxon>
        <taxon>Asparagales</taxon>
        <taxon>Orchidaceae</taxon>
        <taxon>Apostasioideae</taxon>
        <taxon>Apostasia</taxon>
    </lineage>
</organism>
<evidence type="ECO:0000256" key="1">
    <source>
        <dbReference type="SAM" id="Coils"/>
    </source>
</evidence>